<dbReference type="AlphaFoldDB" id="A0A318Z2I5"/>
<reference evidence="1" key="1">
    <citation type="submission" date="2016-12" db="EMBL/GenBank/DDBJ databases">
        <title>The genomes of Aspergillus section Nigri reveals drivers in fungal speciation.</title>
        <authorList>
            <consortium name="DOE Joint Genome Institute"/>
            <person name="Vesth T.C."/>
            <person name="Nybo J."/>
            <person name="Theobald S."/>
            <person name="Brandl J."/>
            <person name="Frisvad J.C."/>
            <person name="Nielsen K.F."/>
            <person name="Lyhne E.K."/>
            <person name="Kogle M.E."/>
            <person name="Kuo A."/>
            <person name="Riley R."/>
            <person name="Clum A."/>
            <person name="Nolan M."/>
            <person name="Lipzen A."/>
            <person name="Salamov A."/>
            <person name="Henrissat B."/>
            <person name="Wiebenga A."/>
            <person name="De Vries R.P."/>
            <person name="Grigoriev I.V."/>
            <person name="Mortensen U.H."/>
            <person name="Andersen M.R."/>
            <person name="Baker S.E."/>
        </authorList>
    </citation>
    <scope>NUCLEOTIDE SEQUENCE [LARGE SCALE GENOMIC DNA]</scope>
    <source>
        <strain evidence="1">CBS 115656</strain>
    </source>
</reference>
<dbReference type="Proteomes" id="UP000247647">
    <property type="component" value="Unassembled WGS sequence"/>
</dbReference>
<sequence length="341" mass="38536">MNDPLKQYLKFSDADRHPHTPALEVTLTAPRNFYTESPNLNLVTVTITRSKKHQEPKPTYFYWSPSTNEGFRVFRDSPSEGLMEVEVQSDCSSPITRQSNPLHLWYLGADDEAVSWDIPLGENLSRSVIKSEWITYELFWPGGEVHLWDWGSNDTNKENLEITELEAKSTPMTLPGGARFSFTLIEGSAPPPPPRPLTPPIVELDLSTLPADMEDTGEWESWRGDGVCGYALFEDEDVPRTVGTSDGFMSLQPNETWCKERKLGMVVDLPEDARGGEVMRHQFKGCKWTWWDWGIKEDHMDTIVMVVGFGVITKPADNDGRPEVVVPASNMVEFTVADRGR</sequence>
<dbReference type="OrthoDB" id="4323953at2759"/>
<dbReference type="GeneID" id="37128194"/>
<dbReference type="RefSeq" id="XP_025484611.1">
    <property type="nucleotide sequence ID" value="XM_025625738.1"/>
</dbReference>
<gene>
    <name evidence="1" type="ORF">BO87DRAFT_403088</name>
</gene>
<accession>A0A318Z2I5</accession>
<dbReference type="EMBL" id="KZ821446">
    <property type="protein sequence ID" value="PYH39133.1"/>
    <property type="molecule type" value="Genomic_DNA"/>
</dbReference>
<protein>
    <submittedName>
        <fullName evidence="1">Uncharacterized protein</fullName>
    </submittedName>
</protein>
<keyword evidence="2" id="KW-1185">Reference proteome</keyword>
<evidence type="ECO:0000313" key="1">
    <source>
        <dbReference type="EMBL" id="PYH39133.1"/>
    </source>
</evidence>
<organism evidence="1 2">
    <name type="scientific">Aspergillus neoniger (strain CBS 115656)</name>
    <dbReference type="NCBI Taxonomy" id="1448310"/>
    <lineage>
        <taxon>Eukaryota</taxon>
        <taxon>Fungi</taxon>
        <taxon>Dikarya</taxon>
        <taxon>Ascomycota</taxon>
        <taxon>Pezizomycotina</taxon>
        <taxon>Eurotiomycetes</taxon>
        <taxon>Eurotiomycetidae</taxon>
        <taxon>Eurotiales</taxon>
        <taxon>Aspergillaceae</taxon>
        <taxon>Aspergillus</taxon>
        <taxon>Aspergillus subgen. Circumdati</taxon>
    </lineage>
</organism>
<name>A0A318Z2I5_ASPNB</name>
<proteinExistence type="predicted"/>
<evidence type="ECO:0000313" key="2">
    <source>
        <dbReference type="Proteomes" id="UP000247647"/>
    </source>
</evidence>